<dbReference type="InterPro" id="IPR006311">
    <property type="entry name" value="TAT_signal"/>
</dbReference>
<protein>
    <submittedName>
        <fullName evidence="2">Uncharacterized protein</fullName>
    </submittedName>
</protein>
<comment type="caution">
    <text evidence="2">The sequence shown here is derived from an EMBL/GenBank/DDBJ whole genome shotgun (WGS) entry which is preliminary data.</text>
</comment>
<evidence type="ECO:0000313" key="3">
    <source>
        <dbReference type="Proteomes" id="UP000306631"/>
    </source>
</evidence>
<dbReference type="SUPFAM" id="SSF48452">
    <property type="entry name" value="TPR-like"/>
    <property type="match status" value="1"/>
</dbReference>
<proteinExistence type="predicted"/>
<reference evidence="2 3" key="1">
    <citation type="submission" date="2019-04" db="EMBL/GenBank/DDBJ databases">
        <title>Microbes associate with the intestines of laboratory mice.</title>
        <authorList>
            <person name="Navarre W."/>
            <person name="Wong E."/>
            <person name="Huang K."/>
            <person name="Tropini C."/>
            <person name="Ng K."/>
            <person name="Yu B."/>
        </authorList>
    </citation>
    <scope>NUCLEOTIDE SEQUENCE [LARGE SCALE GENOMIC DNA]</scope>
    <source>
        <strain evidence="2 3">NM62_B4-13</strain>
    </source>
</reference>
<accession>A0A4S2D2P3</accession>
<evidence type="ECO:0000256" key="1">
    <source>
        <dbReference type="SAM" id="SignalP"/>
    </source>
</evidence>
<keyword evidence="1" id="KW-0732">Signal</keyword>
<evidence type="ECO:0000313" key="2">
    <source>
        <dbReference type="EMBL" id="TGY35787.1"/>
    </source>
</evidence>
<sequence>MPLRRHALALLLALAASSAASAAISVASDTPLNADAQRLVDSVAEAIMQSDRGDTLGAMIVFERVLADPALSQVPADARQDAWVAAGMTALKSGQQADAERYLRTALAARDDDPRAVYLLGRLQVQQQKPRDAALSLARSLQLTDRFNDDIDVDLIGYLLHQLKDDPATRRTLLQALFDRKWQNKGTEPARLWRSLATLQAEAGEQDRLADTIARIDDPVQLIALRSDKRFDRVVDRASPRFDPALAARRHTDALRVAALLRPEEGVLPVRMADTLLMTGDNAAVIAMTDSIAASVQAQDPTAQRTYEGADNLAWLLSYRAGAQRRLGEMDAALATQTQALRFHDSDAPNTVQHLLLAGWQMSLQRPQQGLDTLAVLPAELGFWEFGRHWLRLIAFRQLDDRTQGDAARDWLLGHPDDADLILLDVLLEENRMDEAAARLIAKLRAPEERGDALVSLQNYRTLPSLPGDAVRDQRWRQLKQRADVRAAVQAVGRIERVDLFGSNPTR</sequence>
<dbReference type="OrthoDB" id="6023295at2"/>
<dbReference type="PROSITE" id="PS51318">
    <property type="entry name" value="TAT"/>
    <property type="match status" value="1"/>
</dbReference>
<dbReference type="AlphaFoldDB" id="A0A4S2D2P3"/>
<feature type="signal peptide" evidence="1">
    <location>
        <begin position="1"/>
        <end position="22"/>
    </location>
</feature>
<feature type="chain" id="PRO_5020272967" evidence="1">
    <location>
        <begin position="23"/>
        <end position="507"/>
    </location>
</feature>
<dbReference type="RefSeq" id="WP_136003501.1">
    <property type="nucleotide sequence ID" value="NZ_SRYW01000003.1"/>
</dbReference>
<gene>
    <name evidence="2" type="ORF">E5352_04005</name>
</gene>
<dbReference type="EMBL" id="SRYW01000003">
    <property type="protein sequence ID" value="TGY35787.1"/>
    <property type="molecule type" value="Genomic_DNA"/>
</dbReference>
<organism evidence="2 3">
    <name type="scientific">Stenotrophomonas maltophilia</name>
    <name type="common">Pseudomonas maltophilia</name>
    <name type="synonym">Xanthomonas maltophilia</name>
    <dbReference type="NCBI Taxonomy" id="40324"/>
    <lineage>
        <taxon>Bacteria</taxon>
        <taxon>Pseudomonadati</taxon>
        <taxon>Pseudomonadota</taxon>
        <taxon>Gammaproteobacteria</taxon>
        <taxon>Lysobacterales</taxon>
        <taxon>Lysobacteraceae</taxon>
        <taxon>Stenotrophomonas</taxon>
        <taxon>Stenotrophomonas maltophilia group</taxon>
    </lineage>
</organism>
<dbReference type="Gene3D" id="1.25.40.10">
    <property type="entry name" value="Tetratricopeptide repeat domain"/>
    <property type="match status" value="1"/>
</dbReference>
<dbReference type="Proteomes" id="UP000306631">
    <property type="component" value="Unassembled WGS sequence"/>
</dbReference>
<dbReference type="InterPro" id="IPR011990">
    <property type="entry name" value="TPR-like_helical_dom_sf"/>
</dbReference>
<name>A0A4S2D2P3_STEMA</name>